<name>A0A4X2JN65_VOMUR</name>
<dbReference type="InterPro" id="IPR001487">
    <property type="entry name" value="Bromodomain"/>
</dbReference>
<evidence type="ECO:0000256" key="3">
    <source>
        <dbReference type="ARBA" id="ARBA00022771"/>
    </source>
</evidence>
<dbReference type="Ensembl" id="ENSVURT00010000990.1">
    <property type="protein sequence ID" value="ENSVURP00010000863.1"/>
    <property type="gene ID" value="ENSVURG00010000748.1"/>
</dbReference>
<dbReference type="InterPro" id="IPR004865">
    <property type="entry name" value="HSR_dom"/>
</dbReference>
<dbReference type="PANTHER" id="PTHR46386:SF1">
    <property type="entry name" value="NUCLEAR BODY PROTEIN SP140-LIKE PROTEIN"/>
    <property type="match status" value="1"/>
</dbReference>
<evidence type="ECO:0000259" key="9">
    <source>
        <dbReference type="PROSITE" id="PS50014"/>
    </source>
</evidence>
<proteinExistence type="predicted"/>
<feature type="domain" description="SAND" evidence="11">
    <location>
        <begin position="417"/>
        <end position="498"/>
    </location>
</feature>
<evidence type="ECO:0000256" key="1">
    <source>
        <dbReference type="ARBA" id="ARBA00022553"/>
    </source>
</evidence>
<sequence length="704" mass="81343">MSPLWKERNLRPPVTLRIVSAITDEARGKGKKHLSNTCSAPLNSQCLPPYWFCGFSLLLKRKLPSESTSSPSSFHRISDVERKTVEDNLLKIFKKNKLDISKAVNTPSPFLEMLRDHSVISEQMYQCAQKKYQKMVPMYKGSTCTYSILKQLEKQFSSKILAALFHPTNLEEYPQLVQIEKQFRDVPLDESTSEASVGSPVQRSSLDEGASTVSTPQSSVQDASNNNKPSKVKKRRNCGVTPRVHRVTKKVSRKAKGPKMNYNLPELPVTCGKAKGTLHKEKMKNGSSEKCIEKADGSWLTLREFEIEGGREPTKNWKMSIRCGGQTLHYLIQKKFLPCPPRRYGRSKKVFPVGQTRRLQKVQKRTPECQTPPARNASQLQPKRRFFPRKKVPGKTRWRWSQLPGRRQVVSLADRPKYRAQLQAREWIHVACRMGIGRLYKNRFASVYKGKCILTEAGWYTPLEFLAKDPEIDITTWTHSIRSGGLTLQTLIENDILKPHTSDCSCVICNEEDPFPENNDECFICMDVGELFCCDSCPKSFHRDCHIPSVSTESAEWNCTFCIIRKNKEKEGPENNRCQQEFEVLKKRVYPEQQLKCEFLLMRMYCCSESFLFTKDPCRYKEYSQRVREPMWLDQVKERLSDETYNTVEGFVLDMRLIFYNCKKFNKDNQFGHLGAKLEAKFERDFKEVFDIKEADEVAQPMSP</sequence>
<gene>
    <name evidence="13" type="primary">LOC114024842</name>
</gene>
<keyword evidence="14" id="KW-1185">Reference proteome</keyword>
<keyword evidence="5 6" id="KW-0103">Bromodomain</keyword>
<evidence type="ECO:0000256" key="6">
    <source>
        <dbReference type="PROSITE-ProRule" id="PRU00035"/>
    </source>
</evidence>
<evidence type="ECO:0000259" key="11">
    <source>
        <dbReference type="PROSITE" id="PS50864"/>
    </source>
</evidence>
<dbReference type="SUPFAM" id="SSF47370">
    <property type="entry name" value="Bromodomain"/>
    <property type="match status" value="1"/>
</dbReference>
<dbReference type="Gene3D" id="3.30.40.10">
    <property type="entry name" value="Zinc/RING finger domain, C3HC4 (zinc finger)"/>
    <property type="match status" value="1"/>
</dbReference>
<dbReference type="SUPFAM" id="SSF57903">
    <property type="entry name" value="FYVE/PHD zinc finger"/>
    <property type="match status" value="1"/>
</dbReference>
<keyword evidence="1" id="KW-0597">Phosphoprotein</keyword>
<dbReference type="PROSITE" id="PS51414">
    <property type="entry name" value="HSR"/>
    <property type="match status" value="1"/>
</dbReference>
<dbReference type="GO" id="GO:0003677">
    <property type="term" value="F:DNA binding"/>
    <property type="evidence" value="ECO:0007669"/>
    <property type="project" value="InterPro"/>
</dbReference>
<evidence type="ECO:0000313" key="13">
    <source>
        <dbReference type="Ensembl" id="ENSVURP00010000863.1"/>
    </source>
</evidence>
<dbReference type="InterPro" id="IPR036427">
    <property type="entry name" value="Bromodomain-like_sf"/>
</dbReference>
<dbReference type="SMART" id="SM00297">
    <property type="entry name" value="BROMO"/>
    <property type="match status" value="1"/>
</dbReference>
<dbReference type="Proteomes" id="UP000314987">
    <property type="component" value="Unassembled WGS sequence"/>
</dbReference>
<dbReference type="PRINTS" id="PR00503">
    <property type="entry name" value="BROMODOMAIN"/>
</dbReference>
<dbReference type="InterPro" id="IPR019787">
    <property type="entry name" value="Znf_PHD-finger"/>
</dbReference>
<feature type="domain" description="PHD-type" evidence="10">
    <location>
        <begin position="503"/>
        <end position="565"/>
    </location>
</feature>
<dbReference type="Pfam" id="PF03172">
    <property type="entry name" value="HSR"/>
    <property type="match status" value="1"/>
</dbReference>
<dbReference type="PROSITE" id="PS50016">
    <property type="entry name" value="ZF_PHD_2"/>
    <property type="match status" value="1"/>
</dbReference>
<dbReference type="InterPro" id="IPR043563">
    <property type="entry name" value="Sp110/Sp140/Sp140L-like"/>
</dbReference>
<dbReference type="InterPro" id="IPR010919">
    <property type="entry name" value="SAND-like_dom_sf"/>
</dbReference>
<dbReference type="FunFam" id="1.20.920.10:FF:000028">
    <property type="entry name" value="Nuclear autoantigen Sp-100"/>
    <property type="match status" value="1"/>
</dbReference>
<evidence type="ECO:0000313" key="14">
    <source>
        <dbReference type="Proteomes" id="UP000314987"/>
    </source>
</evidence>
<reference evidence="13" key="2">
    <citation type="submission" date="2025-08" db="UniProtKB">
        <authorList>
            <consortium name="Ensembl"/>
        </authorList>
    </citation>
    <scope>IDENTIFICATION</scope>
</reference>
<dbReference type="Gene3D" id="1.20.920.10">
    <property type="entry name" value="Bromodomain-like"/>
    <property type="match status" value="1"/>
</dbReference>
<dbReference type="Gene3D" id="3.10.390.10">
    <property type="entry name" value="SAND domain-like"/>
    <property type="match status" value="2"/>
</dbReference>
<evidence type="ECO:0000256" key="8">
    <source>
        <dbReference type="SAM" id="MobiDB-lite"/>
    </source>
</evidence>
<feature type="region of interest" description="Disordered" evidence="8">
    <location>
        <begin position="190"/>
        <end position="238"/>
    </location>
</feature>
<dbReference type="OMA" id="CMENPQT"/>
<dbReference type="Pfam" id="PF00439">
    <property type="entry name" value="Bromodomain"/>
    <property type="match status" value="1"/>
</dbReference>
<dbReference type="PANTHER" id="PTHR46386">
    <property type="entry name" value="NUCLEAR BODY PROTEIN SP140"/>
    <property type="match status" value="1"/>
</dbReference>
<evidence type="ECO:0000256" key="4">
    <source>
        <dbReference type="ARBA" id="ARBA00022833"/>
    </source>
</evidence>
<dbReference type="GO" id="GO:0000981">
    <property type="term" value="F:DNA-binding transcription factor activity, RNA polymerase II-specific"/>
    <property type="evidence" value="ECO:0007669"/>
    <property type="project" value="TreeGrafter"/>
</dbReference>
<evidence type="ECO:0000259" key="12">
    <source>
        <dbReference type="PROSITE" id="PS51414"/>
    </source>
</evidence>
<evidence type="ECO:0000259" key="10">
    <source>
        <dbReference type="PROSITE" id="PS50016"/>
    </source>
</evidence>
<dbReference type="CDD" id="cd15541">
    <property type="entry name" value="PHD_TIF1_like"/>
    <property type="match status" value="1"/>
</dbReference>
<evidence type="ECO:0000256" key="2">
    <source>
        <dbReference type="ARBA" id="ARBA00022723"/>
    </source>
</evidence>
<dbReference type="Pfam" id="PF01342">
    <property type="entry name" value="SAND"/>
    <property type="match status" value="2"/>
</dbReference>
<feature type="compositionally biased region" description="Polar residues" evidence="8">
    <location>
        <begin position="211"/>
        <end position="229"/>
    </location>
</feature>
<organism evidence="13 14">
    <name type="scientific">Vombatus ursinus</name>
    <name type="common">Common wombat</name>
    <dbReference type="NCBI Taxonomy" id="29139"/>
    <lineage>
        <taxon>Eukaryota</taxon>
        <taxon>Metazoa</taxon>
        <taxon>Chordata</taxon>
        <taxon>Craniata</taxon>
        <taxon>Vertebrata</taxon>
        <taxon>Euteleostomi</taxon>
        <taxon>Mammalia</taxon>
        <taxon>Metatheria</taxon>
        <taxon>Diprotodontia</taxon>
        <taxon>Vombatidae</taxon>
        <taxon>Vombatus</taxon>
    </lineage>
</organism>
<keyword evidence="2" id="KW-0479">Metal-binding</keyword>
<feature type="domain" description="Bromo" evidence="9">
    <location>
        <begin position="603"/>
        <end position="673"/>
    </location>
</feature>
<keyword evidence="4" id="KW-0862">Zinc</keyword>
<keyword evidence="3 7" id="KW-0863">Zinc-finger</keyword>
<accession>A0A4X2JN65</accession>
<dbReference type="STRING" id="29139.ENSVURP00010000863"/>
<dbReference type="PROSITE" id="PS50014">
    <property type="entry name" value="BROMODOMAIN_2"/>
    <property type="match status" value="1"/>
</dbReference>
<dbReference type="GO" id="GO:0005634">
    <property type="term" value="C:nucleus"/>
    <property type="evidence" value="ECO:0007669"/>
    <property type="project" value="InterPro"/>
</dbReference>
<dbReference type="PROSITE" id="PS50864">
    <property type="entry name" value="SAND"/>
    <property type="match status" value="2"/>
</dbReference>
<reference evidence="13" key="3">
    <citation type="submission" date="2025-09" db="UniProtKB">
        <authorList>
            <consortium name="Ensembl"/>
        </authorList>
    </citation>
    <scope>IDENTIFICATION</scope>
</reference>
<dbReference type="InterPro" id="IPR001965">
    <property type="entry name" value="Znf_PHD"/>
</dbReference>
<feature type="domain" description="HSR" evidence="12">
    <location>
        <begin position="69"/>
        <end position="188"/>
    </location>
</feature>
<dbReference type="InterPro" id="IPR000770">
    <property type="entry name" value="SAND_dom"/>
</dbReference>
<dbReference type="InterPro" id="IPR013083">
    <property type="entry name" value="Znf_RING/FYVE/PHD"/>
</dbReference>
<protein>
    <recommendedName>
        <fullName evidence="15">Nuclear body protein SP140-like protein</fullName>
    </recommendedName>
</protein>
<feature type="compositionally biased region" description="Polar residues" evidence="8">
    <location>
        <begin position="193"/>
        <end position="204"/>
    </location>
</feature>
<dbReference type="InterPro" id="IPR011011">
    <property type="entry name" value="Znf_FYVE_PHD"/>
</dbReference>
<evidence type="ECO:0000256" key="7">
    <source>
        <dbReference type="PROSITE-ProRule" id="PRU00146"/>
    </source>
</evidence>
<evidence type="ECO:0000256" key="5">
    <source>
        <dbReference type="ARBA" id="ARBA00023117"/>
    </source>
</evidence>
<evidence type="ECO:0008006" key="15">
    <source>
        <dbReference type="Google" id="ProtNLM"/>
    </source>
</evidence>
<dbReference type="SUPFAM" id="SSF63763">
    <property type="entry name" value="SAND domain-like"/>
    <property type="match status" value="2"/>
</dbReference>
<dbReference type="GeneTree" id="ENSGT00940000155124"/>
<dbReference type="AlphaFoldDB" id="A0A4X2JN65"/>
<dbReference type="SMART" id="SM00249">
    <property type="entry name" value="PHD"/>
    <property type="match status" value="1"/>
</dbReference>
<dbReference type="SMART" id="SM00258">
    <property type="entry name" value="SAND"/>
    <property type="match status" value="2"/>
</dbReference>
<reference evidence="14" key="1">
    <citation type="submission" date="2018-12" db="EMBL/GenBank/DDBJ databases">
        <authorList>
            <person name="Yazar S."/>
        </authorList>
    </citation>
    <scope>NUCLEOTIDE SEQUENCE [LARGE SCALE GENOMIC DNA]</scope>
</reference>
<feature type="domain" description="SAND" evidence="11">
    <location>
        <begin position="257"/>
        <end position="338"/>
    </location>
</feature>
<dbReference type="GO" id="GO:0008270">
    <property type="term" value="F:zinc ion binding"/>
    <property type="evidence" value="ECO:0007669"/>
    <property type="project" value="UniProtKB-KW"/>
</dbReference>